<gene>
    <name evidence="7" type="ORF">V6617_12370</name>
</gene>
<protein>
    <submittedName>
        <fullName evidence="7">Cytochrome c</fullName>
    </submittedName>
</protein>
<feature type="signal peptide" evidence="5">
    <location>
        <begin position="1"/>
        <end position="31"/>
    </location>
</feature>
<evidence type="ECO:0000256" key="5">
    <source>
        <dbReference type="SAM" id="SignalP"/>
    </source>
</evidence>
<dbReference type="RefSeq" id="WP_338607265.1">
    <property type="nucleotide sequence ID" value="NZ_CP146275.1"/>
</dbReference>
<proteinExistence type="predicted"/>
<evidence type="ECO:0000259" key="6">
    <source>
        <dbReference type="PROSITE" id="PS51007"/>
    </source>
</evidence>
<accession>A0ABZ2HVZ8</accession>
<keyword evidence="8" id="KW-1185">Reference proteome</keyword>
<evidence type="ECO:0000256" key="3">
    <source>
        <dbReference type="ARBA" id="ARBA00023004"/>
    </source>
</evidence>
<keyword evidence="3 4" id="KW-0408">Iron</keyword>
<feature type="domain" description="Cytochrome c" evidence="6">
    <location>
        <begin position="52"/>
        <end position="151"/>
    </location>
</feature>
<evidence type="ECO:0000313" key="8">
    <source>
        <dbReference type="Proteomes" id="UP001369958"/>
    </source>
</evidence>
<dbReference type="Proteomes" id="UP001369958">
    <property type="component" value="Chromosome"/>
</dbReference>
<dbReference type="InterPro" id="IPR009056">
    <property type="entry name" value="Cyt_c-like_dom"/>
</dbReference>
<dbReference type="PROSITE" id="PS51007">
    <property type="entry name" value="CYTC"/>
    <property type="match status" value="1"/>
</dbReference>
<sequence length="151" mass="15534">MLDAVFPANVVRILGGTGLLFALGCAALASAQESGHTTAGAAASDGEWTTSEQVERGAQLYEQRCSTCHGDAIVSDFASYPNAGLFFGFVSTAMPADAPGSLPHQQYADIIAYLLSANGMPVGSTELPPDQAILSEIKPSELDSGEGEQAP</sequence>
<organism evidence="7 8">
    <name type="scientific">Pelagibacterium nitratireducens</name>
    <dbReference type="NCBI Taxonomy" id="1046114"/>
    <lineage>
        <taxon>Bacteria</taxon>
        <taxon>Pseudomonadati</taxon>
        <taxon>Pseudomonadota</taxon>
        <taxon>Alphaproteobacteria</taxon>
        <taxon>Hyphomicrobiales</taxon>
        <taxon>Devosiaceae</taxon>
        <taxon>Pelagibacterium</taxon>
    </lineage>
</organism>
<dbReference type="Pfam" id="PF13442">
    <property type="entry name" value="Cytochrome_CBB3"/>
    <property type="match status" value="1"/>
</dbReference>
<name>A0ABZ2HVZ8_9HYPH</name>
<feature type="chain" id="PRO_5046370832" evidence="5">
    <location>
        <begin position="32"/>
        <end position="151"/>
    </location>
</feature>
<evidence type="ECO:0000256" key="4">
    <source>
        <dbReference type="PROSITE-ProRule" id="PRU00433"/>
    </source>
</evidence>
<keyword evidence="1 4" id="KW-0349">Heme</keyword>
<dbReference type="InterPro" id="IPR036909">
    <property type="entry name" value="Cyt_c-like_dom_sf"/>
</dbReference>
<keyword evidence="5" id="KW-0732">Signal</keyword>
<evidence type="ECO:0000313" key="7">
    <source>
        <dbReference type="EMBL" id="WWT31803.1"/>
    </source>
</evidence>
<evidence type="ECO:0000256" key="2">
    <source>
        <dbReference type="ARBA" id="ARBA00022723"/>
    </source>
</evidence>
<keyword evidence="2 4" id="KW-0479">Metal-binding</keyword>
<reference evidence="7 8" key="1">
    <citation type="submission" date="2024-02" db="EMBL/GenBank/DDBJ databases">
        <title>Complete genome sequence of Pelagibacterium nitratireducens ZH15.</title>
        <authorList>
            <person name="Zhao L.H."/>
        </authorList>
    </citation>
    <scope>NUCLEOTIDE SEQUENCE [LARGE SCALE GENOMIC DNA]</scope>
    <source>
        <strain evidence="7 8">ZH15</strain>
    </source>
</reference>
<dbReference type="SUPFAM" id="SSF46626">
    <property type="entry name" value="Cytochrome c"/>
    <property type="match status" value="1"/>
</dbReference>
<evidence type="ECO:0000256" key="1">
    <source>
        <dbReference type="ARBA" id="ARBA00022617"/>
    </source>
</evidence>
<dbReference type="EMBL" id="CP146275">
    <property type="protein sequence ID" value="WWT31803.1"/>
    <property type="molecule type" value="Genomic_DNA"/>
</dbReference>
<dbReference type="Gene3D" id="1.10.760.10">
    <property type="entry name" value="Cytochrome c-like domain"/>
    <property type="match status" value="1"/>
</dbReference>